<accession>A0ACB8QZ72</accession>
<organism evidence="1 2">
    <name type="scientific">Vararia minispora EC-137</name>
    <dbReference type="NCBI Taxonomy" id="1314806"/>
    <lineage>
        <taxon>Eukaryota</taxon>
        <taxon>Fungi</taxon>
        <taxon>Dikarya</taxon>
        <taxon>Basidiomycota</taxon>
        <taxon>Agaricomycotina</taxon>
        <taxon>Agaricomycetes</taxon>
        <taxon>Russulales</taxon>
        <taxon>Lachnocladiaceae</taxon>
        <taxon>Vararia</taxon>
    </lineage>
</organism>
<comment type="caution">
    <text evidence="1">The sequence shown here is derived from an EMBL/GenBank/DDBJ whole genome shotgun (WGS) entry which is preliminary data.</text>
</comment>
<proteinExistence type="predicted"/>
<dbReference type="EMBL" id="MU273466">
    <property type="protein sequence ID" value="KAI0037060.1"/>
    <property type="molecule type" value="Genomic_DNA"/>
</dbReference>
<name>A0ACB8QZ72_9AGAM</name>
<keyword evidence="2" id="KW-1185">Reference proteome</keyword>
<reference evidence="1" key="2">
    <citation type="journal article" date="2022" name="New Phytol.">
        <title>Evolutionary transition to the ectomycorrhizal habit in the genomes of a hyperdiverse lineage of mushroom-forming fungi.</title>
        <authorList>
            <person name="Looney B."/>
            <person name="Miyauchi S."/>
            <person name="Morin E."/>
            <person name="Drula E."/>
            <person name="Courty P.E."/>
            <person name="Kohler A."/>
            <person name="Kuo A."/>
            <person name="LaButti K."/>
            <person name="Pangilinan J."/>
            <person name="Lipzen A."/>
            <person name="Riley R."/>
            <person name="Andreopoulos W."/>
            <person name="He G."/>
            <person name="Johnson J."/>
            <person name="Nolan M."/>
            <person name="Tritt A."/>
            <person name="Barry K.W."/>
            <person name="Grigoriev I.V."/>
            <person name="Nagy L.G."/>
            <person name="Hibbett D."/>
            <person name="Henrissat B."/>
            <person name="Matheny P.B."/>
            <person name="Labbe J."/>
            <person name="Martin F.M."/>
        </authorList>
    </citation>
    <scope>NUCLEOTIDE SEQUENCE</scope>
    <source>
        <strain evidence="1">EC-137</strain>
    </source>
</reference>
<sequence>MPPMSFIGTVTKQGFMDKTVTVTVRRQFLHKKTGKLLVKGKKFLVHDERNQLLIDDTVLIRNCPPISKRKRFTLESVIASPE</sequence>
<evidence type="ECO:0000313" key="1">
    <source>
        <dbReference type="EMBL" id="KAI0037060.1"/>
    </source>
</evidence>
<protein>
    <submittedName>
        <fullName evidence="1">Uncharacterized protein</fullName>
    </submittedName>
</protein>
<reference evidence="1" key="1">
    <citation type="submission" date="2021-02" db="EMBL/GenBank/DDBJ databases">
        <authorList>
            <consortium name="DOE Joint Genome Institute"/>
            <person name="Ahrendt S."/>
            <person name="Looney B.P."/>
            <person name="Miyauchi S."/>
            <person name="Morin E."/>
            <person name="Drula E."/>
            <person name="Courty P.E."/>
            <person name="Chicoki N."/>
            <person name="Fauchery L."/>
            <person name="Kohler A."/>
            <person name="Kuo A."/>
            <person name="Labutti K."/>
            <person name="Pangilinan J."/>
            <person name="Lipzen A."/>
            <person name="Riley R."/>
            <person name="Andreopoulos W."/>
            <person name="He G."/>
            <person name="Johnson J."/>
            <person name="Barry K.W."/>
            <person name="Grigoriev I.V."/>
            <person name="Nagy L."/>
            <person name="Hibbett D."/>
            <person name="Henrissat B."/>
            <person name="Matheny P.B."/>
            <person name="Labbe J."/>
            <person name="Martin F."/>
        </authorList>
    </citation>
    <scope>NUCLEOTIDE SEQUENCE</scope>
    <source>
        <strain evidence="1">EC-137</strain>
    </source>
</reference>
<evidence type="ECO:0000313" key="2">
    <source>
        <dbReference type="Proteomes" id="UP000814128"/>
    </source>
</evidence>
<dbReference type="Proteomes" id="UP000814128">
    <property type="component" value="Unassembled WGS sequence"/>
</dbReference>
<feature type="non-terminal residue" evidence="1">
    <location>
        <position position="82"/>
    </location>
</feature>
<gene>
    <name evidence="1" type="ORF">K488DRAFT_26676</name>
</gene>